<dbReference type="InterPro" id="IPR003347">
    <property type="entry name" value="JmjC_dom"/>
</dbReference>
<dbReference type="SMART" id="SM00558">
    <property type="entry name" value="JmjC"/>
    <property type="match status" value="1"/>
</dbReference>
<evidence type="ECO:0000313" key="3">
    <source>
        <dbReference type="Proteomes" id="UP001361239"/>
    </source>
</evidence>
<reference evidence="2 3" key="1">
    <citation type="submission" date="2024-03" db="EMBL/GenBank/DDBJ databases">
        <authorList>
            <person name="Jo J.-H."/>
        </authorList>
    </citation>
    <scope>NUCLEOTIDE SEQUENCE [LARGE SCALE GENOMIC DNA]</scope>
    <source>
        <strain evidence="2 3">PS1R-30</strain>
    </source>
</reference>
<dbReference type="EMBL" id="JBBHJZ010000002">
    <property type="protein sequence ID" value="MEJ5976955.1"/>
    <property type="molecule type" value="Genomic_DNA"/>
</dbReference>
<dbReference type="PROSITE" id="PS51184">
    <property type="entry name" value="JMJC"/>
    <property type="match status" value="1"/>
</dbReference>
<comment type="caution">
    <text evidence="2">The sequence shown here is derived from an EMBL/GenBank/DDBJ whole genome shotgun (WGS) entry which is preliminary data.</text>
</comment>
<dbReference type="RefSeq" id="WP_339586911.1">
    <property type="nucleotide sequence ID" value="NZ_JBBHJZ010000002.1"/>
</dbReference>
<gene>
    <name evidence="2" type="ORF">WG901_09945</name>
</gene>
<keyword evidence="3" id="KW-1185">Reference proteome</keyword>
<proteinExistence type="predicted"/>
<accession>A0ABU8RV38</accession>
<feature type="domain" description="JmjC" evidence="1">
    <location>
        <begin position="86"/>
        <end position="248"/>
    </location>
</feature>
<sequence length="285" mass="31082">MTSDLFPAAALATLKQAYPNTPCRIGHGLIGHPLLALDSLAELAGTLPADSVEHNLGAMPIGIDPQDIPASDLGIVETIRTIDESKSWAVLKRIEQDPRYAELLGSVLAQLEPVVRPRTGPMLELEGFVFISSPGSITPFHFDPEHNVLLQLRGSKTMTVFPAHDDRLADPRIHEAFHLGQHHRNLPWQDEFGAAGQAMTIEPGEALYVPVKAPHWVKNGPEVSISLSVTWRSEWSFAEADARAFNHMLRGLGLSPASPAPFPNRNLAKSLGHRAIRKLRGGLGR</sequence>
<organism evidence="2 3">
    <name type="scientific">Novosphingobium anseongense</name>
    <dbReference type="NCBI Taxonomy" id="3133436"/>
    <lineage>
        <taxon>Bacteria</taxon>
        <taxon>Pseudomonadati</taxon>
        <taxon>Pseudomonadota</taxon>
        <taxon>Alphaproteobacteria</taxon>
        <taxon>Sphingomonadales</taxon>
        <taxon>Sphingomonadaceae</taxon>
        <taxon>Novosphingobium</taxon>
    </lineage>
</organism>
<dbReference type="Proteomes" id="UP001361239">
    <property type="component" value="Unassembled WGS sequence"/>
</dbReference>
<protein>
    <submittedName>
        <fullName evidence="2">Cupin-like domain-containing protein</fullName>
    </submittedName>
</protein>
<name>A0ABU8RV38_9SPHN</name>
<dbReference type="InterPro" id="IPR041667">
    <property type="entry name" value="Cupin_8"/>
</dbReference>
<dbReference type="PANTHER" id="PTHR12461">
    <property type="entry name" value="HYPOXIA-INDUCIBLE FACTOR 1 ALPHA INHIBITOR-RELATED"/>
    <property type="match status" value="1"/>
</dbReference>
<dbReference type="Gene3D" id="2.60.120.650">
    <property type="entry name" value="Cupin"/>
    <property type="match status" value="1"/>
</dbReference>
<dbReference type="SUPFAM" id="SSF51197">
    <property type="entry name" value="Clavaminate synthase-like"/>
    <property type="match status" value="1"/>
</dbReference>
<dbReference type="Pfam" id="PF13621">
    <property type="entry name" value="Cupin_8"/>
    <property type="match status" value="1"/>
</dbReference>
<evidence type="ECO:0000259" key="1">
    <source>
        <dbReference type="PROSITE" id="PS51184"/>
    </source>
</evidence>
<dbReference type="PANTHER" id="PTHR12461:SF105">
    <property type="entry name" value="HYPOXIA-INDUCIBLE FACTOR 1-ALPHA INHIBITOR"/>
    <property type="match status" value="1"/>
</dbReference>
<evidence type="ECO:0000313" key="2">
    <source>
        <dbReference type="EMBL" id="MEJ5976955.1"/>
    </source>
</evidence>